<dbReference type="Pfam" id="PF16192">
    <property type="entry name" value="PMT_4TMC"/>
    <property type="match status" value="1"/>
</dbReference>
<dbReference type="GO" id="GO:0005789">
    <property type="term" value="C:endoplasmic reticulum membrane"/>
    <property type="evidence" value="ECO:0007669"/>
    <property type="project" value="UniProtKB-SubCell"/>
</dbReference>
<dbReference type="InterPro" id="IPR032421">
    <property type="entry name" value="PMT_4TMC"/>
</dbReference>
<evidence type="ECO:0000256" key="5">
    <source>
        <dbReference type="ARBA" id="ARBA00022676"/>
    </source>
</evidence>
<dbReference type="GO" id="GO:0004169">
    <property type="term" value="F:dolichyl-phosphate-mannose-protein mannosyltransferase activity"/>
    <property type="evidence" value="ECO:0007669"/>
    <property type="project" value="UniProtKB-UniRule"/>
</dbReference>
<feature type="transmembrane region" description="Helical" evidence="14">
    <location>
        <begin position="703"/>
        <end position="723"/>
    </location>
</feature>
<dbReference type="InterPro" id="IPR016093">
    <property type="entry name" value="MIR_motif"/>
</dbReference>
<dbReference type="PANTHER" id="PTHR10050:SF46">
    <property type="entry name" value="PROTEIN O-MANNOSYL-TRANSFERASE 2"/>
    <property type="match status" value="1"/>
</dbReference>
<keyword evidence="6 14" id="KW-0808">Transferase</keyword>
<keyword evidence="8" id="KW-0677">Repeat</keyword>
<keyword evidence="5 14" id="KW-0328">Glycosyltransferase</keyword>
<evidence type="ECO:0000259" key="15">
    <source>
        <dbReference type="PROSITE" id="PS50919"/>
    </source>
</evidence>
<feature type="transmembrane region" description="Helical" evidence="14">
    <location>
        <begin position="673"/>
        <end position="691"/>
    </location>
</feature>
<feature type="transmembrane region" description="Helical" evidence="14">
    <location>
        <begin position="147"/>
        <end position="166"/>
    </location>
</feature>
<feature type="transmembrane region" description="Helical" evidence="14">
    <location>
        <begin position="198"/>
        <end position="218"/>
    </location>
</feature>
<gene>
    <name evidence="16" type="primary">PMT2_2</name>
    <name evidence="16" type="ORF">CU098_005100</name>
</gene>
<dbReference type="SUPFAM" id="SSF82109">
    <property type="entry name" value="MIR domain"/>
    <property type="match status" value="1"/>
</dbReference>
<dbReference type="AlphaFoldDB" id="A0A367KRG0"/>
<comment type="similarity">
    <text evidence="3 14">Belongs to the glycosyltransferase 39 family.</text>
</comment>
<feature type="transmembrane region" description="Helical" evidence="14">
    <location>
        <begin position="230"/>
        <end position="263"/>
    </location>
</feature>
<evidence type="ECO:0000256" key="7">
    <source>
        <dbReference type="ARBA" id="ARBA00022692"/>
    </source>
</evidence>
<feature type="transmembrane region" description="Helical" evidence="14">
    <location>
        <begin position="283"/>
        <end position="310"/>
    </location>
</feature>
<dbReference type="UniPathway" id="UPA00378"/>
<name>A0A367KRG0_RHIST</name>
<dbReference type="PROSITE" id="PS50919">
    <property type="entry name" value="MIR"/>
    <property type="match status" value="3"/>
</dbReference>
<comment type="catalytic activity">
    <reaction evidence="13 14">
        <text>a di-trans,poly-cis-dolichyl beta-D-mannosyl phosphate + L-seryl-[protein] = 3-O-(alpha-D-mannosyl)-L-seryl-[protein] + a di-trans,poly-cis-dolichyl phosphate + H(+)</text>
        <dbReference type="Rhea" id="RHEA:17377"/>
        <dbReference type="Rhea" id="RHEA-COMP:9863"/>
        <dbReference type="Rhea" id="RHEA-COMP:13546"/>
        <dbReference type="Rhea" id="RHEA-COMP:19498"/>
        <dbReference type="Rhea" id="RHEA-COMP:19501"/>
        <dbReference type="ChEBI" id="CHEBI:15378"/>
        <dbReference type="ChEBI" id="CHEBI:29999"/>
        <dbReference type="ChEBI" id="CHEBI:57683"/>
        <dbReference type="ChEBI" id="CHEBI:58211"/>
        <dbReference type="ChEBI" id="CHEBI:137321"/>
        <dbReference type="EC" id="2.4.1.109"/>
    </reaction>
</comment>
<protein>
    <recommendedName>
        <fullName evidence="4 14">Dolichyl-phosphate-mannose--protein mannosyltransferase</fullName>
        <ecNumber evidence="4 14">2.4.1.109</ecNumber>
    </recommendedName>
</protein>
<dbReference type="Pfam" id="PF02815">
    <property type="entry name" value="MIR"/>
    <property type="match status" value="1"/>
</dbReference>
<feature type="transmembrane region" description="Helical" evidence="14">
    <location>
        <begin position="58"/>
        <end position="80"/>
    </location>
</feature>
<keyword evidence="17" id="KW-1185">Reference proteome</keyword>
<comment type="function">
    <text evidence="14">Transfers mannose from Dol-P-mannose to Ser or Thr residues on proteins.</text>
</comment>
<evidence type="ECO:0000313" key="16">
    <source>
        <dbReference type="EMBL" id="RCI04776.1"/>
    </source>
</evidence>
<dbReference type="Pfam" id="PF02366">
    <property type="entry name" value="PMT"/>
    <property type="match status" value="1"/>
</dbReference>
<dbReference type="SMART" id="SM00472">
    <property type="entry name" value="MIR"/>
    <property type="match status" value="3"/>
</dbReference>
<evidence type="ECO:0000256" key="3">
    <source>
        <dbReference type="ARBA" id="ARBA00007222"/>
    </source>
</evidence>
<feature type="transmembrane region" description="Helical" evidence="14">
    <location>
        <begin position="642"/>
        <end position="661"/>
    </location>
</feature>
<evidence type="ECO:0000256" key="4">
    <source>
        <dbReference type="ARBA" id="ARBA00012839"/>
    </source>
</evidence>
<dbReference type="FunFam" id="2.80.10.50:FF:000012">
    <property type="entry name" value="Protein O-mannosyl-transferase 1"/>
    <property type="match status" value="1"/>
</dbReference>
<accession>A0A367KRG0</accession>
<comment type="subcellular location">
    <subcellularLocation>
        <location evidence="1 14">Endoplasmic reticulum membrane</location>
        <topology evidence="1 14">Multi-pass membrane protein</topology>
    </subcellularLocation>
</comment>
<dbReference type="CDD" id="cd23284">
    <property type="entry name" value="beta-trefoil_MIR_PMT2-like"/>
    <property type="match status" value="1"/>
</dbReference>
<evidence type="ECO:0000256" key="9">
    <source>
        <dbReference type="ARBA" id="ARBA00022824"/>
    </source>
</evidence>
<evidence type="ECO:0000256" key="2">
    <source>
        <dbReference type="ARBA" id="ARBA00004922"/>
    </source>
</evidence>
<dbReference type="InterPro" id="IPR036300">
    <property type="entry name" value="MIR_dom_sf"/>
</dbReference>
<dbReference type="InterPro" id="IPR027005">
    <property type="entry name" value="PMT-like"/>
</dbReference>
<keyword evidence="10 14" id="KW-1133">Transmembrane helix</keyword>
<comment type="caution">
    <text evidence="16">The sequence shown here is derived from an EMBL/GenBank/DDBJ whole genome shotgun (WGS) entry which is preliminary data.</text>
</comment>
<dbReference type="EMBL" id="PJQM01000578">
    <property type="protein sequence ID" value="RCI04776.1"/>
    <property type="molecule type" value="Genomic_DNA"/>
</dbReference>
<dbReference type="PANTHER" id="PTHR10050">
    <property type="entry name" value="DOLICHYL-PHOSPHATE-MANNOSE--PROTEIN MANNOSYLTRANSFERASE"/>
    <property type="match status" value="1"/>
</dbReference>
<feature type="domain" description="MIR" evidence="15">
    <location>
        <begin position="473"/>
        <end position="531"/>
    </location>
</feature>
<evidence type="ECO:0000313" key="17">
    <source>
        <dbReference type="Proteomes" id="UP000253551"/>
    </source>
</evidence>
<evidence type="ECO:0000256" key="10">
    <source>
        <dbReference type="ARBA" id="ARBA00022989"/>
    </source>
</evidence>
<comment type="pathway">
    <text evidence="2 14">Protein modification; protein glycosylation.</text>
</comment>
<feature type="domain" description="MIR" evidence="15">
    <location>
        <begin position="337"/>
        <end position="391"/>
    </location>
</feature>
<keyword evidence="9 14" id="KW-0256">Endoplasmic reticulum</keyword>
<evidence type="ECO:0000256" key="12">
    <source>
        <dbReference type="ARBA" id="ARBA00045085"/>
    </source>
</evidence>
<dbReference type="STRING" id="4846.A0A367KRG0"/>
<evidence type="ECO:0000256" key="11">
    <source>
        <dbReference type="ARBA" id="ARBA00023136"/>
    </source>
</evidence>
<keyword evidence="11 14" id="KW-0472">Membrane</keyword>
<evidence type="ECO:0000256" key="1">
    <source>
        <dbReference type="ARBA" id="ARBA00004477"/>
    </source>
</evidence>
<evidence type="ECO:0000256" key="13">
    <source>
        <dbReference type="ARBA" id="ARBA00045102"/>
    </source>
</evidence>
<keyword evidence="7 14" id="KW-0812">Transmembrane</keyword>
<reference evidence="16 17" key="1">
    <citation type="journal article" date="2018" name="G3 (Bethesda)">
        <title>Phylogenetic and Phylogenomic Definition of Rhizopus Species.</title>
        <authorList>
            <person name="Gryganskyi A.P."/>
            <person name="Golan J."/>
            <person name="Dolatabadi S."/>
            <person name="Mondo S."/>
            <person name="Robb S."/>
            <person name="Idnurm A."/>
            <person name="Muszewska A."/>
            <person name="Steczkiewicz K."/>
            <person name="Masonjones S."/>
            <person name="Liao H.L."/>
            <person name="Gajdeczka M.T."/>
            <person name="Anike F."/>
            <person name="Vuek A."/>
            <person name="Anishchenko I.M."/>
            <person name="Voigt K."/>
            <person name="de Hoog G.S."/>
            <person name="Smith M.E."/>
            <person name="Heitman J."/>
            <person name="Vilgalys R."/>
            <person name="Stajich J.E."/>
        </authorList>
    </citation>
    <scope>NUCLEOTIDE SEQUENCE [LARGE SCALE GENOMIC DNA]</scope>
    <source>
        <strain evidence="16 17">LSU 92-RS-03</strain>
    </source>
</reference>
<dbReference type="Gene3D" id="2.80.10.50">
    <property type="match status" value="1"/>
</dbReference>
<evidence type="ECO:0000256" key="8">
    <source>
        <dbReference type="ARBA" id="ARBA00022737"/>
    </source>
</evidence>
<dbReference type="Proteomes" id="UP000253551">
    <property type="component" value="Unassembled WGS sequence"/>
</dbReference>
<feature type="domain" description="MIR" evidence="15">
    <location>
        <begin position="409"/>
        <end position="465"/>
    </location>
</feature>
<dbReference type="EC" id="2.4.1.109" evidence="4 14"/>
<evidence type="ECO:0000256" key="6">
    <source>
        <dbReference type="ARBA" id="ARBA00022679"/>
    </source>
</evidence>
<dbReference type="InterPro" id="IPR003342">
    <property type="entry name" value="ArnT-like_N"/>
</dbReference>
<comment type="catalytic activity">
    <reaction evidence="12 14">
        <text>a di-trans,poly-cis-dolichyl beta-D-mannosyl phosphate + L-threonyl-[protein] = 3-O-(alpha-D-mannosyl)-L-threonyl-[protein] + a di-trans,poly-cis-dolichyl phosphate + H(+)</text>
        <dbReference type="Rhea" id="RHEA:53396"/>
        <dbReference type="Rhea" id="RHEA-COMP:11060"/>
        <dbReference type="Rhea" id="RHEA-COMP:13547"/>
        <dbReference type="Rhea" id="RHEA-COMP:19498"/>
        <dbReference type="Rhea" id="RHEA-COMP:19501"/>
        <dbReference type="ChEBI" id="CHEBI:15378"/>
        <dbReference type="ChEBI" id="CHEBI:30013"/>
        <dbReference type="ChEBI" id="CHEBI:57683"/>
        <dbReference type="ChEBI" id="CHEBI:58211"/>
        <dbReference type="ChEBI" id="CHEBI:137323"/>
        <dbReference type="EC" id="2.4.1.109"/>
    </reaction>
</comment>
<dbReference type="OrthoDB" id="292747at2759"/>
<evidence type="ECO:0000256" key="14">
    <source>
        <dbReference type="RuleBase" id="RU367007"/>
    </source>
</evidence>
<organism evidence="16 17">
    <name type="scientific">Rhizopus stolonifer</name>
    <name type="common">Rhizopus nigricans</name>
    <dbReference type="NCBI Taxonomy" id="4846"/>
    <lineage>
        <taxon>Eukaryota</taxon>
        <taxon>Fungi</taxon>
        <taxon>Fungi incertae sedis</taxon>
        <taxon>Mucoromycota</taxon>
        <taxon>Mucoromycotina</taxon>
        <taxon>Mucoromycetes</taxon>
        <taxon>Mucorales</taxon>
        <taxon>Mucorineae</taxon>
        <taxon>Rhizopodaceae</taxon>
        <taxon>Rhizopus</taxon>
    </lineage>
</organism>
<feature type="transmembrane region" description="Helical" evidence="14">
    <location>
        <begin position="610"/>
        <end position="630"/>
    </location>
</feature>
<sequence length="752" mass="87471">MGILKRENRDLHMPNSPPPEYIEAFDTIPLTETLFDRPTLTKVEKEIKSYRNSNRNKIVSFLCTHQHTVTAIVLTVLAFWTRFRKIDKSKKVIWDEFGSYYLKNEFYFDVHPPLGKMLVGFSGYLANYNGSFSFDSGSIYPEELDLYTMRTFAAVWGAMLVPLAYGTAHNLNLTTKSCILAACMILFDNALLTISRFILLDSMLLFFTSLSFFCLSGFRTQKNRPFSKQWWSWLFGTGVSLGCVLSVKWVGLFAVALVGIYTIEDLWDMLGDLTMPPTKYLAHWGSRAICLIAIPIIIYVSSFAAHFYILRNSGPGDSMMTPLFQAGLNGSTFQANPVQVAFGSNITIKSFGYTGGLLHSHASYYPDGSNQQQITCYSFKDLNNIWQVRPPRSEGDEHQLETRENNTSVRFLKNGNTLRLFHLYTMRNLHSHPINAPISTKHWEVSGYGDEEIGDIQDNWKVEIVKDINDKNTKYVKSLTTLFRLRHVYLGCYLASRHETLPEWGYRQQEVYCSREDNPDDSSTFWSVEEHHNEHLEPAPEKAYKSSFFQNFAYLNVVMWYSNNALIPDPDKDDILSSKPREWPMVSVGLRMCSWDSDNIKFYLMGNPSVWWSSFASIVIFSALFIIYTIRLKRQVIDMSPVRWIQFTSVGKLVFFGWFLHYIPFYMMGRITYLHHYFPALYFSVFMLPFLMEHFLRHKSRKFRTVIYGLIFAAMIFNFIHFAPFSFGMEGDIQQYANRRWFKHWNLIETQY</sequence>
<proteinExistence type="inferred from homology"/>